<dbReference type="Gene3D" id="3.30.300.30">
    <property type="match status" value="1"/>
</dbReference>
<dbReference type="GO" id="GO:0006633">
    <property type="term" value="P:fatty acid biosynthetic process"/>
    <property type="evidence" value="ECO:0007669"/>
    <property type="project" value="InterPro"/>
</dbReference>
<dbReference type="SUPFAM" id="SSF52151">
    <property type="entry name" value="FabD/lysophospholipase-like"/>
    <property type="match status" value="1"/>
</dbReference>
<dbReference type="InterPro" id="IPR036736">
    <property type="entry name" value="ACP-like_sf"/>
</dbReference>
<dbReference type="InterPro" id="IPR049552">
    <property type="entry name" value="PKS_DH_N"/>
</dbReference>
<dbReference type="Gene3D" id="3.40.47.10">
    <property type="match status" value="1"/>
</dbReference>
<dbReference type="PROSITE" id="PS52019">
    <property type="entry name" value="PKS_MFAS_DH"/>
    <property type="match status" value="1"/>
</dbReference>
<dbReference type="InterPro" id="IPR032821">
    <property type="entry name" value="PKS_assoc"/>
</dbReference>
<dbReference type="InterPro" id="IPR014043">
    <property type="entry name" value="Acyl_transferase_dom"/>
</dbReference>
<dbReference type="Gene3D" id="3.30.559.10">
    <property type="entry name" value="Chloramphenicol acetyltransferase-like domain"/>
    <property type="match status" value="1"/>
</dbReference>
<evidence type="ECO:0000256" key="10">
    <source>
        <dbReference type="SAM" id="MobiDB-lite"/>
    </source>
</evidence>
<keyword evidence="3" id="KW-0436">Ligase</keyword>
<dbReference type="Pfam" id="PF14765">
    <property type="entry name" value="PS-DH"/>
    <property type="match status" value="1"/>
</dbReference>
<dbReference type="SMART" id="SM00827">
    <property type="entry name" value="PKS_AT"/>
    <property type="match status" value="1"/>
</dbReference>
<feature type="active site" description="Proton acceptor; for dehydratase activity" evidence="9">
    <location>
        <position position="979"/>
    </location>
</feature>
<dbReference type="Gene3D" id="1.10.1200.10">
    <property type="entry name" value="ACP-like"/>
    <property type="match status" value="2"/>
</dbReference>
<name>A0A1L7X009_9HELO</name>
<keyword evidence="2" id="KW-0597">Phosphoprotein</keyword>
<dbReference type="SMART" id="SM00822">
    <property type="entry name" value="PKS_KR"/>
    <property type="match status" value="1"/>
</dbReference>
<dbReference type="Pfam" id="PF00109">
    <property type="entry name" value="ketoacyl-synt"/>
    <property type="match status" value="1"/>
</dbReference>
<dbReference type="InterPro" id="IPR009081">
    <property type="entry name" value="PP-bd_ACP"/>
</dbReference>
<dbReference type="InterPro" id="IPR049900">
    <property type="entry name" value="PKS_mFAS_DH"/>
</dbReference>
<evidence type="ECO:0000256" key="8">
    <source>
        <dbReference type="ARBA" id="ARBA00029443"/>
    </source>
</evidence>
<dbReference type="GO" id="GO:0008168">
    <property type="term" value="F:methyltransferase activity"/>
    <property type="evidence" value="ECO:0007669"/>
    <property type="project" value="UniProtKB-KW"/>
</dbReference>
<dbReference type="Pfam" id="PF00698">
    <property type="entry name" value="Acyl_transf_1"/>
    <property type="match status" value="1"/>
</dbReference>
<evidence type="ECO:0000256" key="7">
    <source>
        <dbReference type="ARBA" id="ARBA00023268"/>
    </source>
</evidence>
<dbReference type="InterPro" id="IPR020807">
    <property type="entry name" value="PKS_DH"/>
</dbReference>
<dbReference type="PANTHER" id="PTHR43775">
    <property type="entry name" value="FATTY ACID SYNTHASE"/>
    <property type="match status" value="1"/>
</dbReference>
<dbReference type="EMBL" id="FJOG01000011">
    <property type="protein sequence ID" value="CZR58354.1"/>
    <property type="molecule type" value="Genomic_DNA"/>
</dbReference>
<dbReference type="CDD" id="cd00833">
    <property type="entry name" value="PKS"/>
    <property type="match status" value="1"/>
</dbReference>
<feature type="domain" description="Carrier" evidence="11">
    <location>
        <begin position="3521"/>
        <end position="3601"/>
    </location>
</feature>
<keyword evidence="6" id="KW-0677">Repeat</keyword>
<dbReference type="PROSITE" id="PS52004">
    <property type="entry name" value="KS3_2"/>
    <property type="match status" value="1"/>
</dbReference>
<dbReference type="Pfam" id="PF08659">
    <property type="entry name" value="KR"/>
    <property type="match status" value="1"/>
</dbReference>
<sequence>MTKIPPTHQQKEPIAIIGSGCRFPGSSTSPSKLWDLLKEPRDVLQKIPIERFNTKGVYNPDGMYHGSTNVTSSYLLNEDFRHFDAPFFKITPIEAHAMDPQQRLLLETVYEALESSGQSITDLKGSNTAVYVGLMSEEYGEILSRDVDYLPTYFPTATARSIMSNRISYVFDWHGPCMTIDTACSSSLVAVHQAVQTLRGGESRMAVAAGSNLCMGSKPYISENKFNMLSPRSRSSMWDSEADGYARGDGVATLVLKTLSKALEDGDHIECLIIESGVNQDGRTQGITMPSSSAQETLIRETYLKAGLDISKKSDRPQFFEAHGTGTPAGDPIEAQAIRNSFFGEGSQSENGESHDTLYVGSIKTVIGHTEGTAGIAAVMKASLGIQHGVIPPNLLFDDLSEKVAPFYGNLKIPTSAVPWPSVPVGQPRRASVNSFGFGGTNAHVILESYEMDHRNGNQAENTSPVFLPFTFSAASEKSLAGGIDAFAKYLGENKSIDLRSLADTLNFKRSSFPFRKSFSATTMDTLISKMEAVRAKPDPVATVTANPVPGKILGIFTGQGAQWPTMGRELIKNSAFARKIVEKLQAALDNLPEADQPAWSLTQELMAPASRSQMSKATISQPLCTVVQIILVDMLRLAGIQFDAVVGHSSGEMGAAYAAGYLSAEDALKIAYYRGIHSTAAASPSGAKGGMMAVGTTLEDAQDLCELEELQGRVSVAACNSQSSITLSGDIDALEEVKTALIDEGKFVRMLKVDTAYHSHHMLPCAGPYASSLEACKIQIRSPANSSCTWFSSVTEKEMSPDDPSLRSTYWTRNMTGRVNFAQAIRAALESKGPFSAATEVGPHPALRGPALQTIQDIKSASIPYSGTLERGENDLEAFANLLGFALAYIPRDILTMEKFVRTVSPDAAPNTPLKGLPSYSWEHDRVYWMETRLGRAFRTRDRPVHELLGTFSHEGSNHELRWRNVLSPNEVPWLHGHKLQGVIVFPGSGYVSMAIEAALIHAGDRSIRLLEIQDLIMGKAMVFENDRSTADVQFTLLVHGSSNDGAEASFHLEGTTNQESDELVTFCTGTLTIGYGQADTDLLPPRSSSLIDTVSVDEDFFYSCLLPIGYQYSRDFKALTEMHRTTDACTALIRQPQNNEKKSSLLVHPGVLDCAIQAVILALCSPGDNRLWSLHVPTKITRLRLNPTLLAANSTPQTLLRVDALATSLDSSVFWGDAELYAADGQLAVMQIEGVEIVPFTVGSPESDTKLFFDIRWDVASPQGDLITRGARATKKELELATLCERVAYFYLKTLMEEITEEEWSNAEWYFLQLKKFAIHCIKEVESGRRQNCEKDWKYDTRELVYAEMAKWPENIDLKLMRSVGENLCATLRRETTILEHMMHGNVLIDFYVKGLGLDKYTDFLSNAVLQLAHRHANMNILEIGAGTGGVTKTIVKQLGRTFNSYTYTDISSGFFEKAQEVFSEHSDCMIFKTLDVEKDPIAQGYQEGSYDLVVCSLVLHATENLERTLKNVRKLLKPGGYLAMLEITEMGAIRIGFSMGALPGWWLGHKDGRALNPCVPADRWDAELRKSGFSGIDAITPAVDTHAWLFSIILAQATDERVSLLQQPLAAPVQEPRPEQLTIIGGATTATSKLAESLWALLQPWFERVLRIDVVEMFDLNEIPESAIVLSLIDLDEPFFKNLTEIRFKSLRKLFEHSRNVLWVTKGARSEDPYAAMMIGFTRSLTVELPHLRLQLLEYEGSQEVNAENIAAALLRLQVTDIWERQEGGTNMLWTTEPEIAIENDQVTIPRVFANLELNNRYNSVRRPIVKSLDMSESVVRLESTESGYSGMEVSRRPLAQPSQELVTIRLSHSLPLAIQISTDSCLFLSKGIILDSGEWVIAVFSELASEVTVPLELTVPSDPPTAEDNKKLMFLGLELLARYIVGRTAPYETLLVLEASPFFAQIIAVRAAEKKVTCVFATAQPESRIPQAIYIHPQSTLRVIKSLFPASIATFADVSMGHTGVASLVASVLPQKCLKFESKELLSRTTFNRGTETTASIRILLEEAYRHVNATSVNFLDSIAATQISLPELYSLTGSNADYVDKVIDWVAPIVPVKVQPVDAKVSLQADKTYLLFGLSGQLGRSLALYMARLGAKHIVLTSRKPAVDDKWLEKARELGVEVRVVANNINDRAAVRALVDDIRETMPPIAGVANGAMVLQDTALPDMTVEIMNRVLEPKVNGSKYLDEIFQDADLDFFILLSSIATICGQHGQSNYTTANMFLNGLVAQRRRKSLAGSIMVIGAIMGIGYFSREVDDTTRDRVIQAGYRMMSERDFHLLFAEAVLAGRSNSGETYEIITGLRAIKKEEDRLAQNPIFYHVVVRQGGVLKQTSTAKVQLRTQILAATTDDEVHELIRESFLQKLQVMLQLDEVPSVDASAEELGTDSLVAVEIRSWFLNELMVDIPVLKILGGATVAAMIELAIQKFPAELTPNLKRENALPPHVVVQESPQPLESGRDQNAAVLPSSASSTRDSDDSTGDMTVPTPNTELSASLDLSVRKEVMSYGQSRFWFLGAMLEDQTAFNVVFVIQLTGEIDVGRLSWAFQKVVHRHSALRTQFVYSEEGEPMQEILAEPAFQLEHRNIYSREDVEKEFARLKVREYDLANGDLMQIALLSQNSSSHFLAVGYHHINMDSMSLQILLKDLDKAYRGLPLSAEVLQYPDHAARQRRAFHQGEMDQELAYWKNEFKDLPPVLPLLPFSKIRARQPQTSYAHNRVDAKIPQKITALVKAACAKYKISPFHFHLAVFKTLLSRFLEIDDLCIGMTNANRTELDELDSIGLYLNMLPLRFRQQADQRFAASIKEVQSKVRNALANTRLPLDVLIEQLQPERSMEYSPIFQAFIDYKPPIEAKPDLFKCTLGEEQYDVGQTAYDIMLSIVDDAKDPVVVIFQVQSSLYSEDEAEILMRSYLWLLEQFASRPESSLDNVTLHNPLDVENALEKGRGPIVKSKWPETIPHRIQQMVYAYGDSPAVIDGSEIELSYRQLDARSNTIAVSMLELGLEPGWRIATLQEPSIDWVASLLAILKVGATYVPLDLRSPVARLKAVVNDCQAKIILTHPATFKQAQMLNCPGASVVDISSWAERDHATVEVAPKANSPGYLLYTSGTTGVPKGTLLKHVGMCNPIECTAKAMEAGPGSRILQQTPSTFDLSLWETFLALATGGCLVVASSAQRADPTALVDLIVCQKATITIATPFEYTWWLQVAGNPLKRSQHWSTAMAAGEVLPATLLQTFRQLQKPHFRVFNGYGPCEASIISNMTLVDYTRENGGVPVGPAIPNAACYIVDEDLNALPVGLPGELVLSGVGIADGYINNEDQTNALFLSDPFASPEFVTKGWTKMYRTGDRGRMNSNGVVIVEGRIVGSTQVKIRGQRMELQDIEKNLVVTSGGTLTEAAVSVRGDSDRFLVAHVTFAIGETPDNPKSYLQKLVADLPVPQYMRPSLVIPLDKLPLTKHFKLDRKAIGSLPLPDTSQDEYADDNMSETEHKMRSVWQKVLPKDLANQYVLDKQSDFFHVGGNSMRLVQLQREINKVFGTRFSLPRIFENSTLGKMAGMIEPQKVEEKIKIDWVAETSLRPHAGSASTSTKRRVSSSLQTIALTGSTGFLGRTLLRQLVRDPRIAHIHCVGIRGDSSRPLPAQFSSPKVTLHYGDLVSTNLGLPQAKSDEVFGYIDAIIHNAADVSFMKTYHSLKPINLEATKEVVRLASPHRTPIHYISTAGIAHLSGLPEFPERSAAAYFPPTDGSDGYTSSKWASEVYLEKASQEFGLPVWIHRPSSIMGEDSAPTDMMANMLKFSLIMRAVPLLRGNGEKMGSESGFLDLIDVENVSSAILASLVNADSKSLVKYVHHAGEMVVPMDSVGASPGNDGEGLGFEVLTLPDWTTRARKEGLNELVAEFLRTAQDTLEDRSESLGAFLVFPRLLKGS</sequence>
<dbReference type="SMART" id="SM00826">
    <property type="entry name" value="PKS_DH"/>
    <property type="match status" value="1"/>
</dbReference>
<dbReference type="PROSITE" id="PS00606">
    <property type="entry name" value="KS3_1"/>
    <property type="match status" value="1"/>
</dbReference>
<dbReference type="InterPro" id="IPR049551">
    <property type="entry name" value="PKS_DH_C"/>
</dbReference>
<evidence type="ECO:0000259" key="13">
    <source>
        <dbReference type="PROSITE" id="PS52019"/>
    </source>
</evidence>
<accession>A0A1L7X009</accession>
<evidence type="ECO:0000256" key="2">
    <source>
        <dbReference type="ARBA" id="ARBA00022553"/>
    </source>
</evidence>
<dbReference type="InterPro" id="IPR020845">
    <property type="entry name" value="AMP-binding_CS"/>
</dbReference>
<dbReference type="STRING" id="576137.A0A1L7X009"/>
<dbReference type="GO" id="GO:0031177">
    <property type="term" value="F:phosphopantetheine binding"/>
    <property type="evidence" value="ECO:0007669"/>
    <property type="project" value="InterPro"/>
</dbReference>
<dbReference type="InterPro" id="IPR000873">
    <property type="entry name" value="AMP-dep_synth/lig_dom"/>
</dbReference>
<dbReference type="NCBIfam" id="TIGR01733">
    <property type="entry name" value="AA-adenyl-dom"/>
    <property type="match status" value="1"/>
</dbReference>
<dbReference type="OrthoDB" id="329835at2759"/>
<dbReference type="InterPro" id="IPR057326">
    <property type="entry name" value="KR_dom"/>
</dbReference>
<feature type="region of interest" description="C-terminal hotdog fold" evidence="9">
    <location>
        <begin position="1095"/>
        <end position="1248"/>
    </location>
</feature>
<feature type="domain" description="Ketosynthase family 3 (KS3)" evidence="12">
    <location>
        <begin position="11"/>
        <end position="449"/>
    </location>
</feature>
<dbReference type="Pfam" id="PF02801">
    <property type="entry name" value="Ketoacyl-synt_C"/>
    <property type="match status" value="1"/>
</dbReference>
<dbReference type="InterPro" id="IPR018201">
    <property type="entry name" value="Ketoacyl_synth_AS"/>
</dbReference>
<evidence type="ECO:0000259" key="11">
    <source>
        <dbReference type="PROSITE" id="PS50075"/>
    </source>
</evidence>
<dbReference type="InterPro" id="IPR016035">
    <property type="entry name" value="Acyl_Trfase/lysoPLipase"/>
</dbReference>
<dbReference type="SMART" id="SM00823">
    <property type="entry name" value="PKS_PP"/>
    <property type="match status" value="2"/>
</dbReference>
<dbReference type="SMART" id="SM00825">
    <property type="entry name" value="PKS_KS"/>
    <property type="match status" value="1"/>
</dbReference>
<dbReference type="CDD" id="cd19532">
    <property type="entry name" value="C_PKS-NRPS"/>
    <property type="match status" value="1"/>
</dbReference>
<dbReference type="InterPro" id="IPR020841">
    <property type="entry name" value="PKS_Beta-ketoAc_synthase_dom"/>
</dbReference>
<feature type="domain" description="Carrier" evidence="11">
    <location>
        <begin position="2396"/>
        <end position="2471"/>
    </location>
</feature>
<evidence type="ECO:0000256" key="3">
    <source>
        <dbReference type="ARBA" id="ARBA00022598"/>
    </source>
</evidence>
<dbReference type="SUPFAM" id="SSF53901">
    <property type="entry name" value="Thiolase-like"/>
    <property type="match status" value="1"/>
</dbReference>
<dbReference type="InterPro" id="IPR013217">
    <property type="entry name" value="Methyltransf_12"/>
</dbReference>
<dbReference type="SUPFAM" id="SSF47336">
    <property type="entry name" value="ACP-like"/>
    <property type="match status" value="2"/>
</dbReference>
<feature type="domain" description="PKS/mFAS DH" evidence="13">
    <location>
        <begin position="947"/>
        <end position="1248"/>
    </location>
</feature>
<dbReference type="SUPFAM" id="SSF55048">
    <property type="entry name" value="Probable ACP-binding domain of malonyl-CoA ACP transacylase"/>
    <property type="match status" value="1"/>
</dbReference>
<keyword evidence="7" id="KW-0511">Multifunctional enzyme</keyword>
<dbReference type="Gene3D" id="3.30.559.30">
    <property type="entry name" value="Nonribosomal peptide synthetase, condensation domain"/>
    <property type="match status" value="1"/>
</dbReference>
<evidence type="ECO:0000256" key="4">
    <source>
        <dbReference type="ARBA" id="ARBA00022603"/>
    </source>
</evidence>
<dbReference type="InterPro" id="IPR042104">
    <property type="entry name" value="PKS_dehydratase_sf"/>
</dbReference>
<dbReference type="PROSITE" id="PS50075">
    <property type="entry name" value="CARRIER"/>
    <property type="match status" value="2"/>
</dbReference>
<dbReference type="InterPro" id="IPR023213">
    <property type="entry name" value="CAT-like_dom_sf"/>
</dbReference>
<dbReference type="PANTHER" id="PTHR43775:SF20">
    <property type="entry name" value="HYBRID PKS-NRPS SYNTHETASE APDA"/>
    <property type="match status" value="1"/>
</dbReference>
<dbReference type="Proteomes" id="UP000184330">
    <property type="component" value="Unassembled WGS sequence"/>
</dbReference>
<gene>
    <name evidence="14" type="ORF">PAC_08246</name>
</gene>
<keyword evidence="1" id="KW-0596">Phosphopantetheine</keyword>
<dbReference type="Gene3D" id="3.10.129.110">
    <property type="entry name" value="Polyketide synthase dehydratase"/>
    <property type="match status" value="1"/>
</dbReference>
<dbReference type="SUPFAM" id="SSF52777">
    <property type="entry name" value="CoA-dependent acyltransferases"/>
    <property type="match status" value="2"/>
</dbReference>
<evidence type="ECO:0000259" key="12">
    <source>
        <dbReference type="PROSITE" id="PS52004"/>
    </source>
</evidence>
<dbReference type="SUPFAM" id="SSF53335">
    <property type="entry name" value="S-adenosyl-L-methionine-dependent methyltransferases"/>
    <property type="match status" value="1"/>
</dbReference>
<dbReference type="InterPro" id="IPR013968">
    <property type="entry name" value="PKS_KR"/>
</dbReference>
<dbReference type="CDD" id="cd02440">
    <property type="entry name" value="AdoMet_MTases"/>
    <property type="match status" value="1"/>
</dbReference>
<dbReference type="Pfam" id="PF08242">
    <property type="entry name" value="Methyltransf_12"/>
    <property type="match status" value="1"/>
</dbReference>
<dbReference type="SUPFAM" id="SSF51735">
    <property type="entry name" value="NAD(P)-binding Rossmann-fold domains"/>
    <property type="match status" value="2"/>
</dbReference>
<evidence type="ECO:0000256" key="6">
    <source>
        <dbReference type="ARBA" id="ARBA00022737"/>
    </source>
</evidence>
<dbReference type="InterPro" id="IPR016039">
    <property type="entry name" value="Thiolase-like"/>
</dbReference>
<dbReference type="GO" id="GO:0004312">
    <property type="term" value="F:fatty acid synthase activity"/>
    <property type="evidence" value="ECO:0007669"/>
    <property type="project" value="TreeGrafter"/>
</dbReference>
<dbReference type="Gene3D" id="3.40.50.12780">
    <property type="entry name" value="N-terminal domain of ligase-like"/>
    <property type="match status" value="1"/>
</dbReference>
<dbReference type="InterPro" id="IPR029063">
    <property type="entry name" value="SAM-dependent_MTases_sf"/>
</dbReference>
<dbReference type="InterPro" id="IPR042099">
    <property type="entry name" value="ANL_N_sf"/>
</dbReference>
<organism evidence="14 15">
    <name type="scientific">Phialocephala subalpina</name>
    <dbReference type="NCBI Taxonomy" id="576137"/>
    <lineage>
        <taxon>Eukaryota</taxon>
        <taxon>Fungi</taxon>
        <taxon>Dikarya</taxon>
        <taxon>Ascomycota</taxon>
        <taxon>Pezizomycotina</taxon>
        <taxon>Leotiomycetes</taxon>
        <taxon>Helotiales</taxon>
        <taxon>Mollisiaceae</taxon>
        <taxon>Phialocephala</taxon>
        <taxon>Phialocephala fortinii species complex</taxon>
    </lineage>
</organism>
<dbReference type="PROSITE" id="PS00455">
    <property type="entry name" value="AMP_BINDING"/>
    <property type="match status" value="1"/>
</dbReference>
<feature type="region of interest" description="N-terminal hotdog fold" evidence="9">
    <location>
        <begin position="947"/>
        <end position="1080"/>
    </location>
</feature>
<dbReference type="GO" id="GO:0009403">
    <property type="term" value="P:toxin biosynthetic process"/>
    <property type="evidence" value="ECO:0007669"/>
    <property type="project" value="UniProtKB-ARBA"/>
</dbReference>
<dbReference type="Pfam" id="PF07993">
    <property type="entry name" value="NAD_binding_4"/>
    <property type="match status" value="1"/>
</dbReference>
<dbReference type="InterPro" id="IPR001227">
    <property type="entry name" value="Ac_transferase_dom_sf"/>
</dbReference>
<dbReference type="InterPro" id="IPR010071">
    <property type="entry name" value="AA_adenyl_dom"/>
</dbReference>
<keyword evidence="15" id="KW-1185">Reference proteome</keyword>
<dbReference type="InterPro" id="IPR020806">
    <property type="entry name" value="PKS_PP-bd"/>
</dbReference>
<proteinExistence type="inferred from homology"/>
<dbReference type="InterPro" id="IPR014031">
    <property type="entry name" value="Ketoacyl_synth_C"/>
</dbReference>
<dbReference type="InterPro" id="IPR016036">
    <property type="entry name" value="Malonyl_transacylase_ACP-bd"/>
</dbReference>
<dbReference type="Pfam" id="PF00501">
    <property type="entry name" value="AMP-binding"/>
    <property type="match status" value="1"/>
</dbReference>
<evidence type="ECO:0000256" key="9">
    <source>
        <dbReference type="PROSITE-ProRule" id="PRU01363"/>
    </source>
</evidence>
<dbReference type="CDD" id="cd05930">
    <property type="entry name" value="A_NRPS"/>
    <property type="match status" value="1"/>
</dbReference>
<comment type="similarity">
    <text evidence="8">In the C-terminal section; belongs to the NRP synthetase family.</text>
</comment>
<dbReference type="InterPro" id="IPR014030">
    <property type="entry name" value="Ketoacyl_synth_N"/>
</dbReference>
<evidence type="ECO:0000313" key="14">
    <source>
        <dbReference type="EMBL" id="CZR58354.1"/>
    </source>
</evidence>
<evidence type="ECO:0000313" key="15">
    <source>
        <dbReference type="Proteomes" id="UP000184330"/>
    </source>
</evidence>
<feature type="region of interest" description="Disordered" evidence="10">
    <location>
        <begin position="2494"/>
        <end position="2533"/>
    </location>
</feature>
<keyword evidence="5" id="KW-0808">Transferase</keyword>
<dbReference type="InterPro" id="IPR050091">
    <property type="entry name" value="PKS_NRPS_Biosynth_Enz"/>
</dbReference>
<dbReference type="Gene3D" id="3.40.50.720">
    <property type="entry name" value="NAD(P)-binding Rossmann-like Domain"/>
    <property type="match status" value="3"/>
</dbReference>
<evidence type="ECO:0000256" key="5">
    <source>
        <dbReference type="ARBA" id="ARBA00022679"/>
    </source>
</evidence>
<dbReference type="Pfam" id="PF00668">
    <property type="entry name" value="Condensation"/>
    <property type="match status" value="1"/>
</dbReference>
<dbReference type="InterPro" id="IPR045851">
    <property type="entry name" value="AMP-bd_C_sf"/>
</dbReference>
<dbReference type="GO" id="GO:0016874">
    <property type="term" value="F:ligase activity"/>
    <property type="evidence" value="ECO:0007669"/>
    <property type="project" value="UniProtKB-KW"/>
</dbReference>
<dbReference type="InterPro" id="IPR036291">
    <property type="entry name" value="NAD(P)-bd_dom_sf"/>
</dbReference>
<keyword evidence="4" id="KW-0489">Methyltransferase</keyword>
<dbReference type="Pfam" id="PF21089">
    <property type="entry name" value="PKS_DH_N"/>
    <property type="match status" value="1"/>
</dbReference>
<feature type="active site" description="Proton donor; for dehydratase activity" evidence="9">
    <location>
        <position position="1155"/>
    </location>
</feature>
<dbReference type="GO" id="GO:0032259">
    <property type="term" value="P:methylation"/>
    <property type="evidence" value="ECO:0007669"/>
    <property type="project" value="UniProtKB-KW"/>
</dbReference>
<protein>
    <submittedName>
        <fullName evidence="14">Related to polyketide synthase</fullName>
    </submittedName>
</protein>
<dbReference type="Pfam" id="PF00550">
    <property type="entry name" value="PP-binding"/>
    <property type="match status" value="2"/>
</dbReference>
<dbReference type="Gene3D" id="3.40.366.10">
    <property type="entry name" value="Malonyl-Coenzyme A Acyl Carrier Protein, domain 2"/>
    <property type="match status" value="1"/>
</dbReference>
<dbReference type="GO" id="GO:0004315">
    <property type="term" value="F:3-oxoacyl-[acyl-carrier-protein] synthase activity"/>
    <property type="evidence" value="ECO:0007669"/>
    <property type="project" value="InterPro"/>
</dbReference>
<dbReference type="InterPro" id="IPR001242">
    <property type="entry name" value="Condensation_dom"/>
</dbReference>
<reference evidence="14 15" key="1">
    <citation type="submission" date="2016-03" db="EMBL/GenBank/DDBJ databases">
        <authorList>
            <person name="Ploux O."/>
        </authorList>
    </citation>
    <scope>NUCLEOTIDE SEQUENCE [LARGE SCALE GENOMIC DNA]</scope>
    <source>
        <strain evidence="14 15">UAMH 11012</strain>
    </source>
</reference>
<dbReference type="SUPFAM" id="SSF56801">
    <property type="entry name" value="Acetyl-CoA synthetase-like"/>
    <property type="match status" value="1"/>
</dbReference>
<dbReference type="Pfam" id="PF16197">
    <property type="entry name" value="KAsynt_C_assoc"/>
    <property type="match status" value="1"/>
</dbReference>
<dbReference type="Gene3D" id="3.40.50.150">
    <property type="entry name" value="Vaccinia Virus protein VP39"/>
    <property type="match status" value="1"/>
</dbReference>
<evidence type="ECO:0000256" key="1">
    <source>
        <dbReference type="ARBA" id="ARBA00022450"/>
    </source>
</evidence>
<dbReference type="InterPro" id="IPR013120">
    <property type="entry name" value="FAR_NAD-bd"/>
</dbReference>